<dbReference type="GO" id="GO:0009229">
    <property type="term" value="P:thiamine diphosphate biosynthetic process"/>
    <property type="evidence" value="ECO:0007669"/>
    <property type="project" value="UniProtKB-UniRule"/>
</dbReference>
<comment type="similarity">
    <text evidence="11">Belongs to the Thz kinase family.</text>
</comment>
<dbReference type="InterPro" id="IPR029056">
    <property type="entry name" value="Ribokinase-like"/>
</dbReference>
<comment type="cofactor">
    <cofactor evidence="2 11">
        <name>Mg(2+)</name>
        <dbReference type="ChEBI" id="CHEBI:18420"/>
    </cofactor>
</comment>
<proteinExistence type="inferred from homology"/>
<dbReference type="EC" id="2.7.1.50" evidence="11"/>
<evidence type="ECO:0000256" key="4">
    <source>
        <dbReference type="ARBA" id="ARBA00022679"/>
    </source>
</evidence>
<dbReference type="GO" id="GO:0009228">
    <property type="term" value="P:thiamine biosynthetic process"/>
    <property type="evidence" value="ECO:0007669"/>
    <property type="project" value="UniProtKB-KW"/>
</dbReference>
<dbReference type="InterPro" id="IPR000417">
    <property type="entry name" value="Hyethyz_kinase"/>
</dbReference>
<organism evidence="12 13">
    <name type="scientific">Halanaerobium polyolivorans</name>
    <dbReference type="NCBI Taxonomy" id="2886943"/>
    <lineage>
        <taxon>Bacteria</taxon>
        <taxon>Bacillati</taxon>
        <taxon>Bacillota</taxon>
        <taxon>Clostridia</taxon>
        <taxon>Halanaerobiales</taxon>
        <taxon>Halanaerobiaceae</taxon>
        <taxon>Halanaerobium</taxon>
    </lineage>
</organism>
<dbReference type="PIRSF" id="PIRSF000513">
    <property type="entry name" value="Thz_kinase"/>
    <property type="match status" value="1"/>
</dbReference>
<keyword evidence="5 11" id="KW-0479">Metal-binding</keyword>
<feature type="binding site" evidence="11">
    <location>
        <position position="131"/>
    </location>
    <ligand>
        <name>ATP</name>
        <dbReference type="ChEBI" id="CHEBI:30616"/>
    </ligand>
</feature>
<name>A0AAW4WU63_9FIRM</name>
<protein>
    <recommendedName>
        <fullName evidence="11">Hydroxyethylthiazole kinase</fullName>
        <ecNumber evidence="11">2.7.1.50</ecNumber>
    </recommendedName>
    <alternativeName>
        <fullName evidence="11">4-methyl-5-beta-hydroxyethylthiazole kinase</fullName>
        <shortName evidence="11">TH kinase</shortName>
        <shortName evidence="11">Thz kinase</shortName>
    </alternativeName>
</protein>
<keyword evidence="6 11" id="KW-0547">Nucleotide-binding</keyword>
<dbReference type="NCBIfam" id="NF006830">
    <property type="entry name" value="PRK09355.1"/>
    <property type="match status" value="1"/>
</dbReference>
<dbReference type="GO" id="GO:0005524">
    <property type="term" value="F:ATP binding"/>
    <property type="evidence" value="ECO:0007669"/>
    <property type="project" value="UniProtKB-UniRule"/>
</dbReference>
<evidence type="ECO:0000256" key="11">
    <source>
        <dbReference type="HAMAP-Rule" id="MF_00228"/>
    </source>
</evidence>
<evidence type="ECO:0000256" key="6">
    <source>
        <dbReference type="ARBA" id="ARBA00022741"/>
    </source>
</evidence>
<evidence type="ECO:0000313" key="12">
    <source>
        <dbReference type="EMBL" id="MCC3144546.1"/>
    </source>
</evidence>
<comment type="catalytic activity">
    <reaction evidence="1 11">
        <text>5-(2-hydroxyethyl)-4-methylthiazole + ATP = 4-methyl-5-(2-phosphooxyethyl)-thiazole + ADP + H(+)</text>
        <dbReference type="Rhea" id="RHEA:24212"/>
        <dbReference type="ChEBI" id="CHEBI:15378"/>
        <dbReference type="ChEBI" id="CHEBI:17957"/>
        <dbReference type="ChEBI" id="CHEBI:30616"/>
        <dbReference type="ChEBI" id="CHEBI:58296"/>
        <dbReference type="ChEBI" id="CHEBI:456216"/>
        <dbReference type="EC" id="2.7.1.50"/>
    </reaction>
</comment>
<keyword evidence="10 11" id="KW-0784">Thiamine biosynthesis</keyword>
<feature type="binding site" evidence="11">
    <location>
        <position position="204"/>
    </location>
    <ligand>
        <name>substrate</name>
    </ligand>
</feature>
<keyword evidence="13" id="KW-1185">Reference proteome</keyword>
<evidence type="ECO:0000256" key="7">
    <source>
        <dbReference type="ARBA" id="ARBA00022777"/>
    </source>
</evidence>
<reference evidence="12 13" key="1">
    <citation type="submission" date="2021-10" db="EMBL/GenBank/DDBJ databases">
        <authorList>
            <person name="Grouzdev D.S."/>
            <person name="Pantiukh K.S."/>
            <person name="Krutkina M.S."/>
        </authorList>
    </citation>
    <scope>NUCLEOTIDE SEQUENCE [LARGE SCALE GENOMIC DNA]</scope>
    <source>
        <strain evidence="12 13">Z-7514</strain>
    </source>
</reference>
<gene>
    <name evidence="11 12" type="primary">thiM</name>
    <name evidence="12" type="ORF">LJ207_04310</name>
</gene>
<evidence type="ECO:0000256" key="9">
    <source>
        <dbReference type="ARBA" id="ARBA00022842"/>
    </source>
</evidence>
<evidence type="ECO:0000256" key="8">
    <source>
        <dbReference type="ARBA" id="ARBA00022840"/>
    </source>
</evidence>
<evidence type="ECO:0000256" key="10">
    <source>
        <dbReference type="ARBA" id="ARBA00022977"/>
    </source>
</evidence>
<evidence type="ECO:0000313" key="13">
    <source>
        <dbReference type="Proteomes" id="UP001199296"/>
    </source>
</evidence>
<keyword evidence="7 11" id="KW-0418">Kinase</keyword>
<keyword evidence="4 11" id="KW-0808">Transferase</keyword>
<sequence length="267" mass="29354">MRSEKINLGEKDKKNWQQIKKAIKSKKPLIHQISNYVSANDSANITLNWGALPVMASAPEEAAEIVESASALLINLGTLNQERLQAIYKAAQKANQLKIPIILDPVGVGGSDFRSRAAFKILEEFQLTIIKGNRAEIAFLAGEKAELKGVEAVGEYKDLDIAAQKLAQKQNCLVVVSSRVDILAAKNDIFYSEWGSDLMGKIVGTGCMLGTTLAVFAAVEREIELFEKIKTALVYYGFAGQKAALQAQTPAKFKREFMDTIYQFAHN</sequence>
<accession>A0AAW4WU63</accession>
<dbReference type="GO" id="GO:0004417">
    <property type="term" value="F:hydroxyethylthiazole kinase activity"/>
    <property type="evidence" value="ECO:0007669"/>
    <property type="project" value="UniProtKB-UniRule"/>
</dbReference>
<keyword evidence="9 11" id="KW-0460">Magnesium</keyword>
<evidence type="ECO:0000256" key="3">
    <source>
        <dbReference type="ARBA" id="ARBA00004868"/>
    </source>
</evidence>
<dbReference type="SUPFAM" id="SSF53613">
    <property type="entry name" value="Ribokinase-like"/>
    <property type="match status" value="1"/>
</dbReference>
<dbReference type="Gene3D" id="3.40.1190.20">
    <property type="match status" value="1"/>
</dbReference>
<evidence type="ECO:0000256" key="1">
    <source>
        <dbReference type="ARBA" id="ARBA00001771"/>
    </source>
</evidence>
<dbReference type="EMBL" id="JAJFAT010000004">
    <property type="protein sequence ID" value="MCC3144546.1"/>
    <property type="molecule type" value="Genomic_DNA"/>
</dbReference>
<evidence type="ECO:0000256" key="5">
    <source>
        <dbReference type="ARBA" id="ARBA00022723"/>
    </source>
</evidence>
<comment type="caution">
    <text evidence="12">The sequence shown here is derived from an EMBL/GenBank/DDBJ whole genome shotgun (WGS) entry which is preliminary data.</text>
</comment>
<feature type="binding site" evidence="11">
    <location>
        <position position="177"/>
    </location>
    <ligand>
        <name>ATP</name>
        <dbReference type="ChEBI" id="CHEBI:30616"/>
    </ligand>
</feature>
<evidence type="ECO:0000256" key="2">
    <source>
        <dbReference type="ARBA" id="ARBA00001946"/>
    </source>
</evidence>
<comment type="pathway">
    <text evidence="3 11">Cofactor biosynthesis; thiamine diphosphate biosynthesis; 4-methyl-5-(2-phosphoethyl)-thiazole from 5-(2-hydroxyethyl)-4-methylthiazole: step 1/1.</text>
</comment>
<dbReference type="HAMAP" id="MF_00228">
    <property type="entry name" value="Thz_kinase"/>
    <property type="match status" value="1"/>
</dbReference>
<dbReference type="AlphaFoldDB" id="A0AAW4WU63"/>
<dbReference type="CDD" id="cd01170">
    <property type="entry name" value="THZ_kinase"/>
    <property type="match status" value="1"/>
</dbReference>
<keyword evidence="8 11" id="KW-0067">ATP-binding</keyword>
<dbReference type="PRINTS" id="PR01099">
    <property type="entry name" value="HYETHTZKNASE"/>
</dbReference>
<feature type="binding site" evidence="11">
    <location>
        <position position="55"/>
    </location>
    <ligand>
        <name>substrate</name>
    </ligand>
</feature>
<dbReference type="Pfam" id="PF02110">
    <property type="entry name" value="HK"/>
    <property type="match status" value="1"/>
</dbReference>
<dbReference type="Proteomes" id="UP001199296">
    <property type="component" value="Unassembled WGS sequence"/>
</dbReference>
<dbReference type="RefSeq" id="WP_229344403.1">
    <property type="nucleotide sequence ID" value="NZ_JAJFAT010000004.1"/>
</dbReference>
<comment type="function">
    <text evidence="11">Catalyzes the phosphorylation of the hydroxyl group of 4-methyl-5-beta-hydroxyethylthiazole (THZ).</text>
</comment>
<dbReference type="GO" id="GO:0000287">
    <property type="term" value="F:magnesium ion binding"/>
    <property type="evidence" value="ECO:0007669"/>
    <property type="project" value="UniProtKB-UniRule"/>
</dbReference>